<dbReference type="EMBL" id="JAENIL010000007">
    <property type="protein sequence ID" value="MBK1876181.1"/>
    <property type="molecule type" value="Genomic_DNA"/>
</dbReference>
<keyword evidence="1" id="KW-0472">Membrane</keyword>
<gene>
    <name evidence="2" type="ORF">JIN87_04835</name>
</gene>
<keyword evidence="1" id="KW-1133">Transmembrane helix</keyword>
<evidence type="ECO:0000313" key="3">
    <source>
        <dbReference type="Proteomes" id="UP000617628"/>
    </source>
</evidence>
<protein>
    <submittedName>
        <fullName evidence="2">Uncharacterized protein</fullName>
    </submittedName>
</protein>
<reference evidence="2" key="1">
    <citation type="submission" date="2021-01" db="EMBL/GenBank/DDBJ databases">
        <title>Modified the classification status of verrucomicrobia.</title>
        <authorList>
            <person name="Feng X."/>
        </authorList>
    </citation>
    <scope>NUCLEOTIDE SEQUENCE</scope>
    <source>
        <strain evidence="2">KCTC 13126</strain>
    </source>
</reference>
<evidence type="ECO:0000313" key="2">
    <source>
        <dbReference type="EMBL" id="MBK1876181.1"/>
    </source>
</evidence>
<name>A0A934RWQ8_9BACT</name>
<evidence type="ECO:0000256" key="1">
    <source>
        <dbReference type="SAM" id="Phobius"/>
    </source>
</evidence>
<organism evidence="2 3">
    <name type="scientific">Pelagicoccus mobilis</name>
    <dbReference type="NCBI Taxonomy" id="415221"/>
    <lineage>
        <taxon>Bacteria</taxon>
        <taxon>Pseudomonadati</taxon>
        <taxon>Verrucomicrobiota</taxon>
        <taxon>Opitutia</taxon>
        <taxon>Puniceicoccales</taxon>
        <taxon>Pelagicoccaceae</taxon>
        <taxon>Pelagicoccus</taxon>
    </lineage>
</organism>
<feature type="transmembrane region" description="Helical" evidence="1">
    <location>
        <begin position="54"/>
        <end position="78"/>
    </location>
</feature>
<dbReference type="AlphaFoldDB" id="A0A934RWQ8"/>
<dbReference type="Proteomes" id="UP000617628">
    <property type="component" value="Unassembled WGS sequence"/>
</dbReference>
<keyword evidence="3" id="KW-1185">Reference proteome</keyword>
<dbReference type="RefSeq" id="WP_200354397.1">
    <property type="nucleotide sequence ID" value="NZ_JAENIL010000007.1"/>
</dbReference>
<comment type="caution">
    <text evidence="2">The sequence shown here is derived from an EMBL/GenBank/DDBJ whole genome shotgun (WGS) entry which is preliminary data.</text>
</comment>
<keyword evidence="1" id="KW-0812">Transmembrane</keyword>
<accession>A0A934RWQ8</accession>
<sequence length="82" mass="8996">MHVHKSGDRTHNVMTAVMFLLFLITGILAALSLLHQKLYSPFGILTTADSGANFYYGISIYITIAATLLTSALIRIALRITK</sequence>
<feature type="transmembrane region" description="Helical" evidence="1">
    <location>
        <begin position="12"/>
        <end position="34"/>
    </location>
</feature>
<proteinExistence type="predicted"/>